<protein>
    <submittedName>
        <fullName evidence="1">Uncharacterized protein</fullName>
    </submittedName>
</protein>
<dbReference type="AlphaFoldDB" id="A0A5Q4Z4E3"/>
<sequence>MTYDVFNLKKEDIQKYMKIMNLNECNLCHKKDSFTPVYDDNEKIVFMNADFSTYNKSKDEFELISNSFYIPITCTNCGNSNLLSPVVLVQKLNESEV</sequence>
<accession>A0A5Q4Z4E3</accession>
<evidence type="ECO:0000313" key="1">
    <source>
        <dbReference type="EMBL" id="VVV04465.1"/>
    </source>
</evidence>
<proteinExistence type="predicted"/>
<dbReference type="EMBL" id="LR721750">
    <property type="protein sequence ID" value="VVV04465.1"/>
    <property type="molecule type" value="Genomic_DNA"/>
</dbReference>
<gene>
    <name evidence="1" type="ORF">AW0309160_01860</name>
</gene>
<name>A0A5Q4Z4E3_9GAMM</name>
<reference evidence="1" key="1">
    <citation type="submission" date="2019-09" db="EMBL/GenBank/DDBJ databases">
        <authorList>
            <person name="Hjerde E."/>
        </authorList>
    </citation>
    <scope>NUCLEOTIDE SEQUENCE</scope>
    <source>
        <strain evidence="1">06/09/160</strain>
    </source>
</reference>
<organism evidence="1">
    <name type="scientific">Aliivibrio wodanis</name>
    <dbReference type="NCBI Taxonomy" id="80852"/>
    <lineage>
        <taxon>Bacteria</taxon>
        <taxon>Pseudomonadati</taxon>
        <taxon>Pseudomonadota</taxon>
        <taxon>Gammaproteobacteria</taxon>
        <taxon>Vibrionales</taxon>
        <taxon>Vibrionaceae</taxon>
        <taxon>Aliivibrio</taxon>
    </lineage>
</organism>